<gene>
    <name evidence="5" type="ORF">SCARUB_04703</name>
</gene>
<comment type="catalytic activity">
    <reaction evidence="4">
        <text>O-phospho-L-tyrosyl-[protein] + H2O = L-tyrosyl-[protein] + phosphate</text>
        <dbReference type="Rhea" id="RHEA:10684"/>
        <dbReference type="Rhea" id="RHEA-COMP:10136"/>
        <dbReference type="Rhea" id="RHEA-COMP:20101"/>
        <dbReference type="ChEBI" id="CHEBI:15377"/>
        <dbReference type="ChEBI" id="CHEBI:43474"/>
        <dbReference type="ChEBI" id="CHEBI:46858"/>
        <dbReference type="ChEBI" id="CHEBI:61978"/>
        <dbReference type="EC" id="3.1.3.48"/>
    </reaction>
</comment>
<comment type="similarity">
    <text evidence="1">Belongs to the metallo-dependent hydrolases superfamily. CpsB/CapC family.</text>
</comment>
<evidence type="ECO:0000256" key="2">
    <source>
        <dbReference type="ARBA" id="ARBA00013064"/>
    </source>
</evidence>
<evidence type="ECO:0000256" key="4">
    <source>
        <dbReference type="ARBA" id="ARBA00051722"/>
    </source>
</evidence>
<dbReference type="InterPro" id="IPR016195">
    <property type="entry name" value="Pol/histidinol_Pase-like"/>
</dbReference>
<organism evidence="5 6">
    <name type="scientific">Candidatus Scalindua rubra</name>
    <dbReference type="NCBI Taxonomy" id="1872076"/>
    <lineage>
        <taxon>Bacteria</taxon>
        <taxon>Pseudomonadati</taxon>
        <taxon>Planctomycetota</taxon>
        <taxon>Candidatus Brocadiia</taxon>
        <taxon>Candidatus Brocadiales</taxon>
        <taxon>Candidatus Scalinduaceae</taxon>
        <taxon>Candidatus Scalindua</taxon>
    </lineage>
</organism>
<reference evidence="5 6" key="1">
    <citation type="submission" date="2016-07" db="EMBL/GenBank/DDBJ databases">
        <title>Draft genome of Scalindua rubra, obtained from a brine-seawater interface in the Red Sea, sheds light on salt adaptation in anammox bacteria.</title>
        <authorList>
            <person name="Speth D.R."/>
            <person name="Lagkouvardos I."/>
            <person name="Wang Y."/>
            <person name="Qian P.-Y."/>
            <person name="Dutilh B.E."/>
            <person name="Jetten M.S."/>
        </authorList>
    </citation>
    <scope>NUCLEOTIDE SEQUENCE [LARGE SCALE GENOMIC DNA]</scope>
    <source>
        <strain evidence="5">BSI-1</strain>
    </source>
</reference>
<evidence type="ECO:0000256" key="3">
    <source>
        <dbReference type="ARBA" id="ARBA00022801"/>
    </source>
</evidence>
<dbReference type="Gene3D" id="3.20.20.140">
    <property type="entry name" value="Metal-dependent hydrolases"/>
    <property type="match status" value="1"/>
</dbReference>
<dbReference type="GO" id="GO:0030145">
    <property type="term" value="F:manganese ion binding"/>
    <property type="evidence" value="ECO:0007669"/>
    <property type="project" value="InterPro"/>
</dbReference>
<dbReference type="EMBL" id="MAYW01000266">
    <property type="protein sequence ID" value="ODS30194.1"/>
    <property type="molecule type" value="Genomic_DNA"/>
</dbReference>
<dbReference type="PANTHER" id="PTHR39181">
    <property type="entry name" value="TYROSINE-PROTEIN PHOSPHATASE YWQE"/>
    <property type="match status" value="1"/>
</dbReference>
<evidence type="ECO:0000313" key="5">
    <source>
        <dbReference type="EMBL" id="ODS30194.1"/>
    </source>
</evidence>
<comment type="caution">
    <text evidence="5">The sequence shown here is derived from an EMBL/GenBank/DDBJ whole genome shotgun (WGS) entry which is preliminary data.</text>
</comment>
<dbReference type="Pfam" id="PF19567">
    <property type="entry name" value="CpsB_CapC"/>
    <property type="match status" value="1"/>
</dbReference>
<dbReference type="InterPro" id="IPR016667">
    <property type="entry name" value="Caps_polysacc_synth_CpsB/CapC"/>
</dbReference>
<protein>
    <recommendedName>
        <fullName evidence="2">protein-tyrosine-phosphatase</fullName>
        <ecNumber evidence="2">3.1.3.48</ecNumber>
    </recommendedName>
</protein>
<dbReference type="PANTHER" id="PTHR39181:SF1">
    <property type="entry name" value="TYROSINE-PROTEIN PHOSPHATASE YWQE"/>
    <property type="match status" value="1"/>
</dbReference>
<proteinExistence type="inferred from homology"/>
<keyword evidence="3" id="KW-0378">Hydrolase</keyword>
<sequence>MIDFHNHVIPGLDDGSKTLKMSLEMLRCAADQGITDVVNTVHFQTARLDGITFEYKLIKSKIDKLQNELDNEEIPIKLHIGAEVFYLPNLMELKDKPLLTFEHGKYMLVEFPVDQVPNGCQ</sequence>
<evidence type="ECO:0000256" key="1">
    <source>
        <dbReference type="ARBA" id="ARBA00005750"/>
    </source>
</evidence>
<evidence type="ECO:0000313" key="6">
    <source>
        <dbReference type="Proteomes" id="UP000094056"/>
    </source>
</evidence>
<accession>A0A1E3X5G5</accession>
<dbReference type="SUPFAM" id="SSF89550">
    <property type="entry name" value="PHP domain-like"/>
    <property type="match status" value="1"/>
</dbReference>
<feature type="non-terminal residue" evidence="5">
    <location>
        <position position="121"/>
    </location>
</feature>
<dbReference type="GO" id="GO:0004725">
    <property type="term" value="F:protein tyrosine phosphatase activity"/>
    <property type="evidence" value="ECO:0007669"/>
    <property type="project" value="UniProtKB-EC"/>
</dbReference>
<dbReference type="AlphaFoldDB" id="A0A1E3X5G5"/>
<name>A0A1E3X5G5_9BACT</name>
<dbReference type="EC" id="3.1.3.48" evidence="2"/>
<dbReference type="Proteomes" id="UP000094056">
    <property type="component" value="Unassembled WGS sequence"/>
</dbReference>